<accession>A0A7C4Y5B7</accession>
<organism evidence="1">
    <name type="scientific">candidate division WOR-3 bacterium</name>
    <dbReference type="NCBI Taxonomy" id="2052148"/>
    <lineage>
        <taxon>Bacteria</taxon>
        <taxon>Bacteria division WOR-3</taxon>
    </lineage>
</organism>
<proteinExistence type="predicted"/>
<dbReference type="EMBL" id="DTHG01000055">
    <property type="protein sequence ID" value="HGW91762.1"/>
    <property type="molecule type" value="Genomic_DNA"/>
</dbReference>
<evidence type="ECO:0000313" key="1">
    <source>
        <dbReference type="EMBL" id="HGW91762.1"/>
    </source>
</evidence>
<sequence>MIFLIISSIVEISFNIQEYFFIEIENSFCDLGIIEPSEKEKEFVSAIRVRVYSNTEWELRCEPEGDFISNSGGIIPAERMLIKGKGSEWTNLQKSGITIVRGGPTPETGELIPIDLKFKPSFEDEPGIYRNKLFITIIKL</sequence>
<comment type="caution">
    <text evidence="1">The sequence shown here is derived from an EMBL/GenBank/DDBJ whole genome shotgun (WGS) entry which is preliminary data.</text>
</comment>
<gene>
    <name evidence="1" type="ORF">ENV67_04385</name>
</gene>
<name>A0A7C4Y5B7_UNCW3</name>
<protein>
    <submittedName>
        <fullName evidence="1">Uncharacterized protein</fullName>
    </submittedName>
</protein>
<dbReference type="AlphaFoldDB" id="A0A7C4Y5B7"/>
<reference evidence="1" key="1">
    <citation type="journal article" date="2020" name="mSystems">
        <title>Genome- and Community-Level Interaction Insights into Carbon Utilization and Element Cycling Functions of Hydrothermarchaeota in Hydrothermal Sediment.</title>
        <authorList>
            <person name="Zhou Z."/>
            <person name="Liu Y."/>
            <person name="Xu W."/>
            <person name="Pan J."/>
            <person name="Luo Z.H."/>
            <person name="Li M."/>
        </authorList>
    </citation>
    <scope>NUCLEOTIDE SEQUENCE [LARGE SCALE GENOMIC DNA]</scope>
    <source>
        <strain evidence="1">SpSt-780</strain>
    </source>
</reference>